<reference evidence="1" key="1">
    <citation type="journal article" date="2020" name="Stud. Mycol.">
        <title>101 Dothideomycetes genomes: a test case for predicting lifestyles and emergence of pathogens.</title>
        <authorList>
            <person name="Haridas S."/>
            <person name="Albert R."/>
            <person name="Binder M."/>
            <person name="Bloem J."/>
            <person name="Labutti K."/>
            <person name="Salamov A."/>
            <person name="Andreopoulos B."/>
            <person name="Baker S."/>
            <person name="Barry K."/>
            <person name="Bills G."/>
            <person name="Bluhm B."/>
            <person name="Cannon C."/>
            <person name="Castanera R."/>
            <person name="Culley D."/>
            <person name="Daum C."/>
            <person name="Ezra D."/>
            <person name="Gonzalez J."/>
            <person name="Henrissat B."/>
            <person name="Kuo A."/>
            <person name="Liang C."/>
            <person name="Lipzen A."/>
            <person name="Lutzoni F."/>
            <person name="Magnuson J."/>
            <person name="Mondo S."/>
            <person name="Nolan M."/>
            <person name="Ohm R."/>
            <person name="Pangilinan J."/>
            <person name="Park H.-J."/>
            <person name="Ramirez L."/>
            <person name="Alfaro M."/>
            <person name="Sun H."/>
            <person name="Tritt A."/>
            <person name="Yoshinaga Y."/>
            <person name="Zwiers L.-H."/>
            <person name="Turgeon B."/>
            <person name="Goodwin S."/>
            <person name="Spatafora J."/>
            <person name="Crous P."/>
            <person name="Grigoriev I."/>
        </authorList>
    </citation>
    <scope>NUCLEOTIDE SEQUENCE</scope>
    <source>
        <strain evidence="1">SCOH1-5</strain>
    </source>
</reference>
<accession>A0A6A6FF49</accession>
<dbReference type="AlphaFoldDB" id="A0A6A6FF49"/>
<name>A0A6A6FF49_9PEZI</name>
<dbReference type="EMBL" id="ML992674">
    <property type="protein sequence ID" value="KAF2212022.1"/>
    <property type="molecule type" value="Genomic_DNA"/>
</dbReference>
<gene>
    <name evidence="1" type="ORF">CERZMDRAFT_97939</name>
</gene>
<keyword evidence="2" id="KW-1185">Reference proteome</keyword>
<dbReference type="OrthoDB" id="2740448at2759"/>
<evidence type="ECO:0000313" key="2">
    <source>
        <dbReference type="Proteomes" id="UP000799539"/>
    </source>
</evidence>
<sequence>MDLQTCSRDANGKIRPSSEQRIIAAIDTLIKESGEGEIIRLAQLSTQALVQKLGAFDGVATTALQGNMIATVDGQFNDLLVLTAVHHSDRLKHLVSLSYLRHAYERTIGYLDRLSTLSAVCAEDCKILKRIQISLIDPSMKASGS</sequence>
<organism evidence="1 2">
    <name type="scientific">Cercospora zeae-maydis SCOH1-5</name>
    <dbReference type="NCBI Taxonomy" id="717836"/>
    <lineage>
        <taxon>Eukaryota</taxon>
        <taxon>Fungi</taxon>
        <taxon>Dikarya</taxon>
        <taxon>Ascomycota</taxon>
        <taxon>Pezizomycotina</taxon>
        <taxon>Dothideomycetes</taxon>
        <taxon>Dothideomycetidae</taxon>
        <taxon>Mycosphaerellales</taxon>
        <taxon>Mycosphaerellaceae</taxon>
        <taxon>Cercospora</taxon>
    </lineage>
</organism>
<protein>
    <submittedName>
        <fullName evidence="1">Uncharacterized protein</fullName>
    </submittedName>
</protein>
<dbReference type="Proteomes" id="UP000799539">
    <property type="component" value="Unassembled WGS sequence"/>
</dbReference>
<evidence type="ECO:0000313" key="1">
    <source>
        <dbReference type="EMBL" id="KAF2212022.1"/>
    </source>
</evidence>
<proteinExistence type="predicted"/>